<feature type="active site" description="Proton acceptor" evidence="6">
    <location>
        <position position="177"/>
    </location>
</feature>
<keyword evidence="8" id="KW-0479">Metal-binding</keyword>
<dbReference type="Ensembl" id="ENSCINT00000031972.1">
    <property type="protein sequence ID" value="ENSCINP00000035628.1"/>
    <property type="gene ID" value="ENSCING00000025112.1"/>
</dbReference>
<dbReference type="OMA" id="IKEPLTM"/>
<dbReference type="PANTHER" id="PTHR24416:SF620">
    <property type="entry name" value="TYROSINE-PROTEIN KINASE RECEPTOR TORSO"/>
    <property type="match status" value="1"/>
</dbReference>
<evidence type="ECO:0000256" key="4">
    <source>
        <dbReference type="ARBA" id="ARBA00022840"/>
    </source>
</evidence>
<reference evidence="11" key="1">
    <citation type="journal article" date="2002" name="Science">
        <title>The draft genome of Ciona intestinalis: insights into chordate and vertebrate origins.</title>
        <authorList>
            <person name="Dehal P."/>
            <person name="Satou Y."/>
            <person name="Campbell R.K."/>
            <person name="Chapman J."/>
            <person name="Degnan B."/>
            <person name="De Tomaso A."/>
            <person name="Davidson B."/>
            <person name="Di Gregorio A."/>
            <person name="Gelpke M."/>
            <person name="Goodstein D.M."/>
            <person name="Harafuji N."/>
            <person name="Hastings K.E."/>
            <person name="Ho I."/>
            <person name="Hotta K."/>
            <person name="Huang W."/>
            <person name="Kawashima T."/>
            <person name="Lemaire P."/>
            <person name="Martinez D."/>
            <person name="Meinertzhagen I.A."/>
            <person name="Necula S."/>
            <person name="Nonaka M."/>
            <person name="Putnam N."/>
            <person name="Rash S."/>
            <person name="Saiga H."/>
            <person name="Satake M."/>
            <person name="Terry A."/>
            <person name="Yamada L."/>
            <person name="Wang H.G."/>
            <person name="Awazu S."/>
            <person name="Azumi K."/>
            <person name="Boore J."/>
            <person name="Branno M."/>
            <person name="Chin-Bow S."/>
            <person name="DeSantis R."/>
            <person name="Doyle S."/>
            <person name="Francino P."/>
            <person name="Keys D.N."/>
            <person name="Haga S."/>
            <person name="Hayashi H."/>
            <person name="Hino K."/>
            <person name="Imai K.S."/>
            <person name="Inaba K."/>
            <person name="Kano S."/>
            <person name="Kobayashi K."/>
            <person name="Kobayashi M."/>
            <person name="Lee B.I."/>
            <person name="Makabe K.W."/>
            <person name="Manohar C."/>
            <person name="Matassi G."/>
            <person name="Medina M."/>
            <person name="Mochizuki Y."/>
            <person name="Mount S."/>
            <person name="Morishita T."/>
            <person name="Miura S."/>
            <person name="Nakayama A."/>
            <person name="Nishizaka S."/>
            <person name="Nomoto H."/>
            <person name="Ohta F."/>
            <person name="Oishi K."/>
            <person name="Rigoutsos I."/>
            <person name="Sano M."/>
            <person name="Sasaki A."/>
            <person name="Sasakura Y."/>
            <person name="Shoguchi E."/>
            <person name="Shin-i T."/>
            <person name="Spagnuolo A."/>
            <person name="Stainier D."/>
            <person name="Suzuki M.M."/>
            <person name="Tassy O."/>
            <person name="Takatori N."/>
            <person name="Tokuoka M."/>
            <person name="Yagi K."/>
            <person name="Yoshizaki F."/>
            <person name="Wada S."/>
            <person name="Zhang C."/>
            <person name="Hyatt P.D."/>
            <person name="Larimer F."/>
            <person name="Detter C."/>
            <person name="Doggett N."/>
            <person name="Glavina T."/>
            <person name="Hawkins T."/>
            <person name="Richardson P."/>
            <person name="Lucas S."/>
            <person name="Kohara Y."/>
            <person name="Levine M."/>
            <person name="Satoh N."/>
            <person name="Rokhsar D.S."/>
        </authorList>
    </citation>
    <scope>NUCLEOTIDE SEQUENCE [LARGE SCALE GENOMIC DNA]</scope>
</reference>
<dbReference type="EMBL" id="EAAA01002305">
    <property type="status" value="NOT_ANNOTATED_CDS"/>
    <property type="molecule type" value="Genomic_DNA"/>
</dbReference>
<evidence type="ECO:0000313" key="10">
    <source>
        <dbReference type="Ensembl" id="ENSCINP00000035628.1"/>
    </source>
</evidence>
<evidence type="ECO:0000256" key="2">
    <source>
        <dbReference type="ARBA" id="ARBA00022741"/>
    </source>
</evidence>
<dbReference type="FunFam" id="1.10.510.10:FF:000554">
    <property type="entry name" value="Predicted protein"/>
    <property type="match status" value="1"/>
</dbReference>
<dbReference type="SUPFAM" id="SSF56112">
    <property type="entry name" value="Protein kinase-like (PK-like)"/>
    <property type="match status" value="1"/>
</dbReference>
<dbReference type="GO" id="GO:0007169">
    <property type="term" value="P:cell surface receptor protein tyrosine kinase signaling pathway"/>
    <property type="evidence" value="ECO:0000318"/>
    <property type="project" value="GO_Central"/>
</dbReference>
<sequence length="351" mass="39475">MMDFIAAKKIQELGENQPVFGEKWELSENDIVFGEVLGRGNYGVVHKGCYNGQDSIDNGEGKATEGVPVAIKTMKDGVYSKNKLVEFLSEIHFMLNIGSHPNVLSVIGCCTVKQPIMLVTELLKYGDLLAFLHEAREPNKRNIDPVYHITEKSLWNIAHQVALGLEYLTKTRIIHGDVAARNILVGENLVCKIADFGLANDVYRYGVIKGRAEKCVPLKWVSPERMQSGEVPITSRSDVWSFGILLYEMTTLGGSPYPGIDQDTLLMKIKAGYRMEKPASCSTEMYALMKKCWKLDPWKRPTFTQVVKELNAAILRMKVVDNNDIVVELDNSIYENIDFENGETFDIEKTV</sequence>
<reference evidence="10" key="3">
    <citation type="submission" date="2025-08" db="UniProtKB">
        <authorList>
            <consortium name="Ensembl"/>
        </authorList>
    </citation>
    <scope>IDENTIFICATION</scope>
</reference>
<reference evidence="10" key="4">
    <citation type="submission" date="2025-09" db="UniProtKB">
        <authorList>
            <consortium name="Ensembl"/>
        </authorList>
    </citation>
    <scope>IDENTIFICATION</scope>
</reference>
<feature type="binding site" evidence="7">
    <location>
        <position position="72"/>
    </location>
    <ligand>
        <name>ATP</name>
        <dbReference type="ChEBI" id="CHEBI:30616"/>
    </ligand>
</feature>
<evidence type="ECO:0000259" key="9">
    <source>
        <dbReference type="PROSITE" id="PS50011"/>
    </source>
</evidence>
<dbReference type="GeneTree" id="ENSGT00940000166564"/>
<dbReference type="PROSITE" id="PS50011">
    <property type="entry name" value="PROTEIN_KINASE_DOM"/>
    <property type="match status" value="1"/>
</dbReference>
<feature type="binding site" evidence="7">
    <location>
        <position position="181"/>
    </location>
    <ligand>
        <name>ATP</name>
        <dbReference type="ChEBI" id="CHEBI:30616"/>
    </ligand>
</feature>
<dbReference type="PIRSF" id="PIRSF000615">
    <property type="entry name" value="TyrPK_CSF1-R"/>
    <property type="match status" value="1"/>
</dbReference>
<dbReference type="GO" id="GO:0004714">
    <property type="term" value="F:transmembrane receptor protein tyrosine kinase activity"/>
    <property type="evidence" value="ECO:0000318"/>
    <property type="project" value="GO_Central"/>
</dbReference>
<feature type="binding site" evidence="8">
    <location>
        <position position="182"/>
    </location>
    <ligand>
        <name>Mg(2+)</name>
        <dbReference type="ChEBI" id="CHEBI:18420"/>
    </ligand>
</feature>
<name>H2Y144_CIOIN</name>
<dbReference type="HOGENOM" id="CLU_000288_7_40_1"/>
<accession>H2Y144</accession>
<dbReference type="Pfam" id="PF07714">
    <property type="entry name" value="PK_Tyr_Ser-Thr"/>
    <property type="match status" value="1"/>
</dbReference>
<evidence type="ECO:0000256" key="5">
    <source>
        <dbReference type="ARBA" id="ARBA00023137"/>
    </source>
</evidence>
<dbReference type="Gene3D" id="3.30.200.20">
    <property type="entry name" value="Phosphorylase Kinase, domain 1"/>
    <property type="match status" value="1"/>
</dbReference>
<evidence type="ECO:0000256" key="7">
    <source>
        <dbReference type="PIRSR" id="PIRSR000615-2"/>
    </source>
</evidence>
<dbReference type="InterPro" id="IPR050122">
    <property type="entry name" value="RTK"/>
</dbReference>
<evidence type="ECO:0000313" key="11">
    <source>
        <dbReference type="Proteomes" id="UP000008144"/>
    </source>
</evidence>
<dbReference type="PRINTS" id="PR00109">
    <property type="entry name" value="TYRKINASE"/>
</dbReference>
<dbReference type="InterPro" id="IPR011009">
    <property type="entry name" value="Kinase-like_dom_sf"/>
</dbReference>
<keyword evidence="4 7" id="KW-0067">ATP-binding</keyword>
<feature type="domain" description="Protein kinase" evidence="9">
    <location>
        <begin position="31"/>
        <end position="314"/>
    </location>
</feature>
<keyword evidence="8" id="KW-0460">Magnesium</keyword>
<dbReference type="Gene3D" id="1.10.510.10">
    <property type="entry name" value="Transferase(Phosphotransferase) domain 1"/>
    <property type="match status" value="1"/>
</dbReference>
<feature type="binding site" evidence="8">
    <location>
        <position position="195"/>
    </location>
    <ligand>
        <name>Mg(2+)</name>
        <dbReference type="ChEBI" id="CHEBI:18420"/>
    </ligand>
</feature>
<dbReference type="InterPro" id="IPR008266">
    <property type="entry name" value="Tyr_kinase_AS"/>
</dbReference>
<keyword evidence="2 7" id="KW-0547">Nucleotide-binding</keyword>
<keyword evidence="5" id="KW-0829">Tyrosine-protein kinase</keyword>
<dbReference type="GO" id="GO:0043235">
    <property type="term" value="C:receptor complex"/>
    <property type="evidence" value="ECO:0000318"/>
    <property type="project" value="GO_Central"/>
</dbReference>
<dbReference type="AlphaFoldDB" id="H2Y144"/>
<dbReference type="FunFam" id="3.30.200.20:FF:001556">
    <property type="entry name" value="Uncharacterized protein"/>
    <property type="match status" value="1"/>
</dbReference>
<evidence type="ECO:0000256" key="1">
    <source>
        <dbReference type="ARBA" id="ARBA00022679"/>
    </source>
</evidence>
<dbReference type="STRING" id="7719.ENSCINP00000035628"/>
<dbReference type="InterPro" id="IPR001245">
    <property type="entry name" value="Ser-Thr/Tyr_kinase_cat_dom"/>
</dbReference>
<evidence type="ECO:0000256" key="3">
    <source>
        <dbReference type="ARBA" id="ARBA00022777"/>
    </source>
</evidence>
<keyword evidence="11" id="KW-1185">Reference proteome</keyword>
<evidence type="ECO:0000256" key="6">
    <source>
        <dbReference type="PIRSR" id="PIRSR000615-1"/>
    </source>
</evidence>
<dbReference type="InterPro" id="IPR000719">
    <property type="entry name" value="Prot_kinase_dom"/>
</dbReference>
<dbReference type="CDD" id="cd00192">
    <property type="entry name" value="PTKc"/>
    <property type="match status" value="1"/>
</dbReference>
<dbReference type="PANTHER" id="PTHR24416">
    <property type="entry name" value="TYROSINE-PROTEIN KINASE RECEPTOR"/>
    <property type="match status" value="1"/>
</dbReference>
<feature type="binding site" evidence="7">
    <location>
        <begin position="38"/>
        <end position="45"/>
    </location>
    <ligand>
        <name>ATP</name>
        <dbReference type="ChEBI" id="CHEBI:30616"/>
    </ligand>
</feature>
<reference evidence="10" key="2">
    <citation type="journal article" date="2008" name="Genome Biol.">
        <title>Improved genome assembly and evidence-based global gene model set for the chordate Ciona intestinalis: new insight into intron and operon populations.</title>
        <authorList>
            <person name="Satou Y."/>
            <person name="Mineta K."/>
            <person name="Ogasawara M."/>
            <person name="Sasakura Y."/>
            <person name="Shoguchi E."/>
            <person name="Ueno K."/>
            <person name="Yamada L."/>
            <person name="Matsumoto J."/>
            <person name="Wasserscheid J."/>
            <person name="Dewar K."/>
            <person name="Wiley G.B."/>
            <person name="Macmil S.L."/>
            <person name="Roe B.A."/>
            <person name="Zeller R.W."/>
            <person name="Hastings K.E."/>
            <person name="Lemaire P."/>
            <person name="Lindquist E."/>
            <person name="Endo T."/>
            <person name="Hotta K."/>
            <person name="Inaba K."/>
        </authorList>
    </citation>
    <scope>NUCLEOTIDE SEQUENCE [LARGE SCALE GENOMIC DNA]</scope>
    <source>
        <strain evidence="10">wild type</strain>
    </source>
</reference>
<dbReference type="InParanoid" id="H2Y144"/>
<dbReference type="GO" id="GO:0005886">
    <property type="term" value="C:plasma membrane"/>
    <property type="evidence" value="ECO:0000318"/>
    <property type="project" value="GO_Central"/>
</dbReference>
<keyword evidence="1" id="KW-0808">Transferase</keyword>
<dbReference type="GO" id="GO:0005524">
    <property type="term" value="F:ATP binding"/>
    <property type="evidence" value="ECO:0007669"/>
    <property type="project" value="UniProtKB-KW"/>
</dbReference>
<dbReference type="GO" id="GO:0046872">
    <property type="term" value="F:metal ion binding"/>
    <property type="evidence" value="ECO:0007669"/>
    <property type="project" value="UniProtKB-KW"/>
</dbReference>
<evidence type="ECO:0000256" key="8">
    <source>
        <dbReference type="PIRSR" id="PIRSR000615-3"/>
    </source>
</evidence>
<keyword evidence="3" id="KW-0418">Kinase</keyword>
<dbReference type="PROSITE" id="PS00109">
    <property type="entry name" value="PROTEIN_KINASE_TYR"/>
    <property type="match status" value="1"/>
</dbReference>
<dbReference type="Proteomes" id="UP000008144">
    <property type="component" value="Chromosome 6"/>
</dbReference>
<feature type="binding site" evidence="7">
    <location>
        <begin position="121"/>
        <end position="127"/>
    </location>
    <ligand>
        <name>ATP</name>
        <dbReference type="ChEBI" id="CHEBI:30616"/>
    </ligand>
</feature>
<organism evidence="10 11">
    <name type="scientific">Ciona intestinalis</name>
    <name type="common">Transparent sea squirt</name>
    <name type="synonym">Ascidia intestinalis</name>
    <dbReference type="NCBI Taxonomy" id="7719"/>
    <lineage>
        <taxon>Eukaryota</taxon>
        <taxon>Metazoa</taxon>
        <taxon>Chordata</taxon>
        <taxon>Tunicata</taxon>
        <taxon>Ascidiacea</taxon>
        <taxon>Phlebobranchia</taxon>
        <taxon>Cionidae</taxon>
        <taxon>Ciona</taxon>
    </lineage>
</organism>
<protein>
    <recommendedName>
        <fullName evidence="9">Protein kinase domain-containing protein</fullName>
    </recommendedName>
</protein>
<proteinExistence type="predicted"/>